<comment type="caution">
    <text evidence="3">The sequence shown here is derived from an EMBL/GenBank/DDBJ whole genome shotgun (WGS) entry which is preliminary data.</text>
</comment>
<reference evidence="3" key="2">
    <citation type="journal article" date="2022" name="Microbiol. Resour. Announc.">
        <title>Metagenome Sequencing to Explore Phylogenomics of Terrestrial Cyanobacteria.</title>
        <authorList>
            <person name="Ward R.D."/>
            <person name="Stajich J.E."/>
            <person name="Johansen J.R."/>
            <person name="Huntemann M."/>
            <person name="Clum A."/>
            <person name="Foster B."/>
            <person name="Foster B."/>
            <person name="Roux S."/>
            <person name="Palaniappan K."/>
            <person name="Varghese N."/>
            <person name="Mukherjee S."/>
            <person name="Reddy T.B.K."/>
            <person name="Daum C."/>
            <person name="Copeland A."/>
            <person name="Chen I.A."/>
            <person name="Ivanova N.N."/>
            <person name="Kyrpides N.C."/>
            <person name="Shapiro N."/>
            <person name="Eloe-Fadrosh E.A."/>
            <person name="Pietrasiak N."/>
        </authorList>
    </citation>
    <scope>NUCLEOTIDE SEQUENCE</scope>
    <source>
        <strain evidence="3">UHER 2000/2452</strain>
    </source>
</reference>
<dbReference type="PRINTS" id="PR00081">
    <property type="entry name" value="GDHRDH"/>
</dbReference>
<evidence type="ECO:0000256" key="1">
    <source>
        <dbReference type="ARBA" id="ARBA00006484"/>
    </source>
</evidence>
<protein>
    <submittedName>
        <fullName evidence="3">SDR family oxidoreductase</fullName>
    </submittedName>
</protein>
<dbReference type="InterPro" id="IPR002347">
    <property type="entry name" value="SDR_fam"/>
</dbReference>
<dbReference type="Pfam" id="PF13561">
    <property type="entry name" value="adh_short_C2"/>
    <property type="match status" value="1"/>
</dbReference>
<dbReference type="PANTHER" id="PTHR43477">
    <property type="entry name" value="DIHYDROANTICAPSIN 7-DEHYDROGENASE"/>
    <property type="match status" value="1"/>
</dbReference>
<dbReference type="GO" id="GO:0016491">
    <property type="term" value="F:oxidoreductase activity"/>
    <property type="evidence" value="ECO:0007669"/>
    <property type="project" value="UniProtKB-KW"/>
</dbReference>
<evidence type="ECO:0000313" key="4">
    <source>
        <dbReference type="Proteomes" id="UP000757435"/>
    </source>
</evidence>
<reference evidence="3" key="1">
    <citation type="submission" date="2021-05" db="EMBL/GenBank/DDBJ databases">
        <authorList>
            <person name="Pietrasiak N."/>
            <person name="Ward R."/>
            <person name="Stajich J.E."/>
            <person name="Kurbessoian T."/>
        </authorList>
    </citation>
    <scope>NUCLEOTIDE SEQUENCE</scope>
    <source>
        <strain evidence="3">UHER 2000/2452</strain>
    </source>
</reference>
<keyword evidence="2" id="KW-0560">Oxidoreductase</keyword>
<dbReference type="InterPro" id="IPR051122">
    <property type="entry name" value="SDR_DHRS6-like"/>
</dbReference>
<evidence type="ECO:0000256" key="2">
    <source>
        <dbReference type="ARBA" id="ARBA00023002"/>
    </source>
</evidence>
<organism evidence="3 4">
    <name type="scientific">Drouetiella hepatica Uher 2000/2452</name>
    <dbReference type="NCBI Taxonomy" id="904376"/>
    <lineage>
        <taxon>Bacteria</taxon>
        <taxon>Bacillati</taxon>
        <taxon>Cyanobacteriota</taxon>
        <taxon>Cyanophyceae</taxon>
        <taxon>Oculatellales</taxon>
        <taxon>Oculatellaceae</taxon>
        <taxon>Drouetiella</taxon>
    </lineage>
</organism>
<evidence type="ECO:0000313" key="3">
    <source>
        <dbReference type="EMBL" id="MBW4662128.1"/>
    </source>
</evidence>
<name>A0A951QGC6_9CYAN</name>
<comment type="similarity">
    <text evidence="1">Belongs to the short-chain dehydrogenases/reductases (SDR) family.</text>
</comment>
<dbReference type="Gene3D" id="3.40.50.720">
    <property type="entry name" value="NAD(P)-binding Rossmann-like Domain"/>
    <property type="match status" value="1"/>
</dbReference>
<dbReference type="EMBL" id="JAHHHD010000059">
    <property type="protein sequence ID" value="MBW4662128.1"/>
    <property type="molecule type" value="Genomic_DNA"/>
</dbReference>
<dbReference type="AlphaFoldDB" id="A0A951QGC6"/>
<sequence>MSLNTLENQHVVIVGGSSGIGLATGHLVRQLGAAVTLISRDAEKLHQAAKQLDGVQTAIADFADETAISAAFADLPPIDHVYVAAGSFVGGNILEGNMADFRQAIDTRVWGSVHVVRAAVPKMNGTGSLTFTGGLSTDRPVAGAWATAVATAAAEQLARALALELAPIRVNAVSPGWTDTPMWDDIFGEEKQNVFSRVATQVLSKRLSTAAEVAQAVIFLMNSRTVTGEVIHVDSGHRLV</sequence>
<accession>A0A951QGC6</accession>
<dbReference type="PANTHER" id="PTHR43477:SF1">
    <property type="entry name" value="DIHYDROANTICAPSIN 7-DEHYDROGENASE"/>
    <property type="match status" value="1"/>
</dbReference>
<gene>
    <name evidence="3" type="ORF">KME15_26030</name>
</gene>
<dbReference type="InterPro" id="IPR036291">
    <property type="entry name" value="NAD(P)-bd_dom_sf"/>
</dbReference>
<dbReference type="Proteomes" id="UP000757435">
    <property type="component" value="Unassembled WGS sequence"/>
</dbReference>
<proteinExistence type="inferred from homology"/>
<dbReference type="SUPFAM" id="SSF51735">
    <property type="entry name" value="NAD(P)-binding Rossmann-fold domains"/>
    <property type="match status" value="1"/>
</dbReference>
<dbReference type="CDD" id="cd05233">
    <property type="entry name" value="SDR_c"/>
    <property type="match status" value="1"/>
</dbReference>